<dbReference type="EMBL" id="BSYR01000019">
    <property type="protein sequence ID" value="GMI83612.1"/>
    <property type="molecule type" value="Genomic_DNA"/>
</dbReference>
<evidence type="ECO:0000256" key="3">
    <source>
        <dbReference type="ARBA" id="ARBA00023125"/>
    </source>
</evidence>
<dbReference type="AlphaFoldDB" id="A0A9W7LZD4"/>
<name>A0A9W7LZD4_HIBTR</name>
<gene>
    <name evidence="7" type="ORF">HRI_002030500</name>
</gene>
<dbReference type="Proteomes" id="UP001165190">
    <property type="component" value="Unassembled WGS sequence"/>
</dbReference>
<evidence type="ECO:0000256" key="4">
    <source>
        <dbReference type="ARBA" id="ARBA00023163"/>
    </source>
</evidence>
<keyword evidence="5" id="KW-0539">Nucleus</keyword>
<dbReference type="PANTHER" id="PTHR46408">
    <property type="entry name" value="BASIC LEUCINE ZIPPER 63"/>
    <property type="match status" value="1"/>
</dbReference>
<evidence type="ECO:0000256" key="2">
    <source>
        <dbReference type="ARBA" id="ARBA00023015"/>
    </source>
</evidence>
<keyword evidence="4" id="KW-0804">Transcription</keyword>
<evidence type="ECO:0000313" key="8">
    <source>
        <dbReference type="Proteomes" id="UP001165190"/>
    </source>
</evidence>
<keyword evidence="8" id="KW-1185">Reference proteome</keyword>
<reference evidence="7" key="1">
    <citation type="submission" date="2023-05" db="EMBL/GenBank/DDBJ databases">
        <title>Genome and transcriptome analyses reveal genes involved in the formation of fine ridges on petal epidermal cells in Hibiscus trionum.</title>
        <authorList>
            <person name="Koshimizu S."/>
            <person name="Masuda S."/>
            <person name="Ishii T."/>
            <person name="Shirasu K."/>
            <person name="Hoshino A."/>
            <person name="Arita M."/>
        </authorList>
    </citation>
    <scope>NUCLEOTIDE SEQUENCE</scope>
    <source>
        <strain evidence="7">Hamamatsu line</strain>
    </source>
</reference>
<evidence type="ECO:0000256" key="1">
    <source>
        <dbReference type="ARBA" id="ARBA00007163"/>
    </source>
</evidence>
<feature type="region of interest" description="Disordered" evidence="6">
    <location>
        <begin position="105"/>
        <end position="128"/>
    </location>
</feature>
<keyword evidence="2" id="KW-0805">Transcription regulation</keyword>
<evidence type="ECO:0000256" key="5">
    <source>
        <dbReference type="ARBA" id="ARBA00023242"/>
    </source>
</evidence>
<comment type="caution">
    <text evidence="7">The sequence shown here is derived from an EMBL/GenBank/DDBJ whole genome shotgun (WGS) entry which is preliminary data.</text>
</comment>
<keyword evidence="3" id="KW-0238">DNA-binding</keyword>
<proteinExistence type="inferred from homology"/>
<dbReference type="PANTHER" id="PTHR46408:SF10">
    <property type="entry name" value="BASIC LEUCINE ZIPPER 63"/>
    <property type="match status" value="1"/>
</dbReference>
<evidence type="ECO:0000313" key="7">
    <source>
        <dbReference type="EMBL" id="GMI83612.1"/>
    </source>
</evidence>
<feature type="compositionally biased region" description="Polar residues" evidence="6">
    <location>
        <begin position="105"/>
        <end position="122"/>
    </location>
</feature>
<accession>A0A9W7LZD4</accession>
<comment type="similarity">
    <text evidence="1">Belongs to the bZIP family.</text>
</comment>
<evidence type="ECO:0000256" key="6">
    <source>
        <dbReference type="SAM" id="MobiDB-lite"/>
    </source>
</evidence>
<organism evidence="7 8">
    <name type="scientific">Hibiscus trionum</name>
    <name type="common">Flower of an hour</name>
    <dbReference type="NCBI Taxonomy" id="183268"/>
    <lineage>
        <taxon>Eukaryota</taxon>
        <taxon>Viridiplantae</taxon>
        <taxon>Streptophyta</taxon>
        <taxon>Embryophyta</taxon>
        <taxon>Tracheophyta</taxon>
        <taxon>Spermatophyta</taxon>
        <taxon>Magnoliopsida</taxon>
        <taxon>eudicotyledons</taxon>
        <taxon>Gunneridae</taxon>
        <taxon>Pentapetalae</taxon>
        <taxon>rosids</taxon>
        <taxon>malvids</taxon>
        <taxon>Malvales</taxon>
        <taxon>Malvaceae</taxon>
        <taxon>Malvoideae</taxon>
        <taxon>Hibiscus</taxon>
    </lineage>
</organism>
<dbReference type="GO" id="GO:0003677">
    <property type="term" value="F:DNA binding"/>
    <property type="evidence" value="ECO:0007669"/>
    <property type="project" value="UniProtKB-KW"/>
</dbReference>
<sequence>MSESFRSPSSSAAKKRGPTTTDLYKLEMKVAELRVKRANLLKKHTDIRQKVINKVIENRVLKANVETLESKVKMRKELFESVFGFSFDSIEISTMLSSIHGSLSNTSTDAAVSGTNNELSDTCSDENI</sequence>
<protein>
    <submittedName>
        <fullName evidence="7">Uncharacterized protein</fullName>
    </submittedName>
</protein>